<keyword evidence="5" id="KW-0325">Glycoprotein</keyword>
<keyword evidence="2 7" id="KW-0645">Protease</keyword>
<dbReference type="RefSeq" id="XP_009543399.1">
    <property type="nucleotide sequence ID" value="XM_009545104.1"/>
</dbReference>
<evidence type="ECO:0000256" key="3">
    <source>
        <dbReference type="ARBA" id="ARBA00022729"/>
    </source>
</evidence>
<sequence>MTMLRLLAILLPLFSLSRLAVARLPDGRLHANLAPRPAVPPVAAPSNAVVHATTAATIPPYNTTYIFEQLIDHTNPSLGKFQQRYWHTWEFYESGGPIILMTPGEVNADGYTGYLTNTTINGQIAQQQKGATIVLEHRFYGLSNPYNNLSVASLKFHTIQQAIDDLEYFAKNVKLPMPGGDAVAPGRAPWVLIGGSYSGALTSWTMVNKPGVFWAGYASSAVVQAILDYWGYFEPIRQFMPQNCSADVEAVIAHFDQVFTDGTQSQINALKNEFGMGAVTHLDDVTGALRNNLWDWQSLQPSTGPGAQFFQFCDALEVKNGVNAPASGWGTDHAVSAWGSYFKNTYLSIICGGEDAEDCLSTYLTNQSYWTDISVDNADRSWNWIVCNEVGFLQDAAPINHPTLVSRLVQPAGDERQCQQMFPAAFSSPPVPDVEKTNIAYDGWNVTIDRLFFANGQRDPWREATVSADGVDVQSTPSQPVAVGDGYHCSDLLTRNAPVDATIKKVQSEGLASMKAWLADWIPTGSKRELARAAYRRKYPVKRDE</sequence>
<dbReference type="GeneID" id="20667548"/>
<dbReference type="GO" id="GO:0008239">
    <property type="term" value="F:dipeptidyl-peptidase activity"/>
    <property type="evidence" value="ECO:0007669"/>
    <property type="project" value="TreeGrafter"/>
</dbReference>
<evidence type="ECO:0000256" key="5">
    <source>
        <dbReference type="ARBA" id="ARBA00023180"/>
    </source>
</evidence>
<protein>
    <submittedName>
        <fullName evidence="7">Serine protease S28</fullName>
    </submittedName>
</protein>
<evidence type="ECO:0000256" key="1">
    <source>
        <dbReference type="ARBA" id="ARBA00011079"/>
    </source>
</evidence>
<name>W4KEY0_HETIT</name>
<reference evidence="7 8" key="1">
    <citation type="journal article" date="2012" name="New Phytol.">
        <title>Insight into trade-off between wood decay and parasitism from the genome of a fungal forest pathogen.</title>
        <authorList>
            <person name="Olson A."/>
            <person name="Aerts A."/>
            <person name="Asiegbu F."/>
            <person name="Belbahri L."/>
            <person name="Bouzid O."/>
            <person name="Broberg A."/>
            <person name="Canback B."/>
            <person name="Coutinho P.M."/>
            <person name="Cullen D."/>
            <person name="Dalman K."/>
            <person name="Deflorio G."/>
            <person name="van Diepen L.T."/>
            <person name="Dunand C."/>
            <person name="Duplessis S."/>
            <person name="Durling M."/>
            <person name="Gonthier P."/>
            <person name="Grimwood J."/>
            <person name="Fossdal C.G."/>
            <person name="Hansson D."/>
            <person name="Henrissat B."/>
            <person name="Hietala A."/>
            <person name="Himmelstrand K."/>
            <person name="Hoffmeister D."/>
            <person name="Hogberg N."/>
            <person name="James T.Y."/>
            <person name="Karlsson M."/>
            <person name="Kohler A."/>
            <person name="Kues U."/>
            <person name="Lee Y.H."/>
            <person name="Lin Y.C."/>
            <person name="Lind M."/>
            <person name="Lindquist E."/>
            <person name="Lombard V."/>
            <person name="Lucas S."/>
            <person name="Lunden K."/>
            <person name="Morin E."/>
            <person name="Murat C."/>
            <person name="Park J."/>
            <person name="Raffaello T."/>
            <person name="Rouze P."/>
            <person name="Salamov A."/>
            <person name="Schmutz J."/>
            <person name="Solheim H."/>
            <person name="Stahlberg J."/>
            <person name="Velez H."/>
            <person name="de Vries R.P."/>
            <person name="Wiebenga A."/>
            <person name="Woodward S."/>
            <person name="Yakovlev I."/>
            <person name="Garbelotto M."/>
            <person name="Martin F."/>
            <person name="Grigoriev I.V."/>
            <person name="Stenlid J."/>
        </authorList>
    </citation>
    <scope>NUCLEOTIDE SEQUENCE [LARGE SCALE GENOMIC DNA]</scope>
    <source>
        <strain evidence="7 8">TC 32-1</strain>
    </source>
</reference>
<evidence type="ECO:0000256" key="6">
    <source>
        <dbReference type="SAM" id="SignalP"/>
    </source>
</evidence>
<dbReference type="EMBL" id="KI925456">
    <property type="protein sequence ID" value="ETW83626.1"/>
    <property type="molecule type" value="Genomic_DNA"/>
</dbReference>
<dbReference type="InterPro" id="IPR008758">
    <property type="entry name" value="Peptidase_S28"/>
</dbReference>
<gene>
    <name evidence="7" type="ORF">HETIRDRAFT_155109</name>
</gene>
<dbReference type="Pfam" id="PF05577">
    <property type="entry name" value="Peptidase_S28"/>
    <property type="match status" value="1"/>
</dbReference>
<dbReference type="InterPro" id="IPR029058">
    <property type="entry name" value="AB_hydrolase_fold"/>
</dbReference>
<proteinExistence type="inferred from homology"/>
<dbReference type="PANTHER" id="PTHR11010">
    <property type="entry name" value="PROTEASE S28 PRO-X CARBOXYPEPTIDASE-RELATED"/>
    <property type="match status" value="1"/>
</dbReference>
<keyword evidence="4" id="KW-0378">Hydrolase</keyword>
<dbReference type="Proteomes" id="UP000030671">
    <property type="component" value="Unassembled WGS sequence"/>
</dbReference>
<evidence type="ECO:0000256" key="2">
    <source>
        <dbReference type="ARBA" id="ARBA00022670"/>
    </source>
</evidence>
<dbReference type="eggNOG" id="KOG2182">
    <property type="taxonomic scope" value="Eukaryota"/>
</dbReference>
<dbReference type="HOGENOM" id="CLU_023630_1_1_1"/>
<accession>W4KEY0</accession>
<dbReference type="GO" id="GO:0006508">
    <property type="term" value="P:proteolysis"/>
    <property type="evidence" value="ECO:0007669"/>
    <property type="project" value="UniProtKB-KW"/>
</dbReference>
<dbReference type="SUPFAM" id="SSF53474">
    <property type="entry name" value="alpha/beta-Hydrolases"/>
    <property type="match status" value="1"/>
</dbReference>
<dbReference type="InParanoid" id="W4KEY0"/>
<dbReference type="PANTHER" id="PTHR11010:SF23">
    <property type="entry name" value="SERINE PEPTIDASE"/>
    <property type="match status" value="1"/>
</dbReference>
<dbReference type="OrthoDB" id="1735038at2759"/>
<dbReference type="GO" id="GO:0070008">
    <property type="term" value="F:serine-type exopeptidase activity"/>
    <property type="evidence" value="ECO:0007669"/>
    <property type="project" value="InterPro"/>
</dbReference>
<evidence type="ECO:0000256" key="4">
    <source>
        <dbReference type="ARBA" id="ARBA00022801"/>
    </source>
</evidence>
<comment type="similarity">
    <text evidence="1">Belongs to the peptidase S28 family.</text>
</comment>
<organism evidence="7 8">
    <name type="scientific">Heterobasidion irregulare (strain TC 32-1)</name>
    <dbReference type="NCBI Taxonomy" id="747525"/>
    <lineage>
        <taxon>Eukaryota</taxon>
        <taxon>Fungi</taxon>
        <taxon>Dikarya</taxon>
        <taxon>Basidiomycota</taxon>
        <taxon>Agaricomycotina</taxon>
        <taxon>Agaricomycetes</taxon>
        <taxon>Russulales</taxon>
        <taxon>Bondarzewiaceae</taxon>
        <taxon>Heterobasidion</taxon>
        <taxon>Heterobasidion annosum species complex</taxon>
    </lineage>
</organism>
<evidence type="ECO:0000313" key="7">
    <source>
        <dbReference type="EMBL" id="ETW83626.1"/>
    </source>
</evidence>
<feature type="chain" id="PRO_5004845402" evidence="6">
    <location>
        <begin position="23"/>
        <end position="545"/>
    </location>
</feature>
<feature type="signal peptide" evidence="6">
    <location>
        <begin position="1"/>
        <end position="22"/>
    </location>
</feature>
<dbReference type="AlphaFoldDB" id="W4KEY0"/>
<dbReference type="KEGG" id="hir:HETIRDRAFT_155109"/>
<keyword evidence="3 6" id="KW-0732">Signal</keyword>
<dbReference type="Gene3D" id="3.40.50.1820">
    <property type="entry name" value="alpha/beta hydrolase"/>
    <property type="match status" value="2"/>
</dbReference>
<keyword evidence="8" id="KW-1185">Reference proteome</keyword>
<evidence type="ECO:0000313" key="8">
    <source>
        <dbReference type="Proteomes" id="UP000030671"/>
    </source>
</evidence>